<evidence type="ECO:0000313" key="8">
    <source>
        <dbReference type="Proteomes" id="UP000703661"/>
    </source>
</evidence>
<dbReference type="GO" id="GO:0022857">
    <property type="term" value="F:transmembrane transporter activity"/>
    <property type="evidence" value="ECO:0007669"/>
    <property type="project" value="InterPro"/>
</dbReference>
<dbReference type="SUPFAM" id="SSF103473">
    <property type="entry name" value="MFS general substrate transporter"/>
    <property type="match status" value="1"/>
</dbReference>
<feature type="domain" description="Major facilitator superfamily (MFS) profile" evidence="6">
    <location>
        <begin position="1"/>
        <end position="439"/>
    </location>
</feature>
<evidence type="ECO:0000256" key="1">
    <source>
        <dbReference type="ARBA" id="ARBA00004141"/>
    </source>
</evidence>
<feature type="transmembrane region" description="Helical" evidence="5">
    <location>
        <begin position="87"/>
        <end position="112"/>
    </location>
</feature>
<feature type="transmembrane region" description="Helical" evidence="5">
    <location>
        <begin position="248"/>
        <end position="266"/>
    </location>
</feature>
<feature type="transmembrane region" description="Helical" evidence="5">
    <location>
        <begin position="124"/>
        <end position="145"/>
    </location>
</feature>
<dbReference type="InterPro" id="IPR020846">
    <property type="entry name" value="MFS_dom"/>
</dbReference>
<dbReference type="InterPro" id="IPR011701">
    <property type="entry name" value="MFS"/>
</dbReference>
<dbReference type="InterPro" id="IPR036259">
    <property type="entry name" value="MFS_trans_sf"/>
</dbReference>
<dbReference type="GO" id="GO:0016020">
    <property type="term" value="C:membrane"/>
    <property type="evidence" value="ECO:0007669"/>
    <property type="project" value="UniProtKB-SubCell"/>
</dbReference>
<feature type="transmembrane region" description="Helical" evidence="5">
    <location>
        <begin position="157"/>
        <end position="176"/>
    </location>
</feature>
<feature type="transmembrane region" description="Helical" evidence="5">
    <location>
        <begin position="211"/>
        <end position="228"/>
    </location>
</feature>
<reference evidence="7" key="1">
    <citation type="journal article" date="2020" name="Fungal Divers.">
        <title>Resolving the Mortierellaceae phylogeny through synthesis of multi-gene phylogenetics and phylogenomics.</title>
        <authorList>
            <person name="Vandepol N."/>
            <person name="Liber J."/>
            <person name="Desiro A."/>
            <person name="Na H."/>
            <person name="Kennedy M."/>
            <person name="Barry K."/>
            <person name="Grigoriev I.V."/>
            <person name="Miller A.N."/>
            <person name="O'Donnell K."/>
            <person name="Stajich J.E."/>
            <person name="Bonito G."/>
        </authorList>
    </citation>
    <scope>NUCLEOTIDE SEQUENCE</scope>
    <source>
        <strain evidence="7">NRRL 2769</strain>
    </source>
</reference>
<dbReference type="InterPro" id="IPR051617">
    <property type="entry name" value="UNC-93-like_regulator"/>
</dbReference>
<organism evidence="7 8">
    <name type="scientific">Entomortierella chlamydospora</name>
    <dbReference type="NCBI Taxonomy" id="101097"/>
    <lineage>
        <taxon>Eukaryota</taxon>
        <taxon>Fungi</taxon>
        <taxon>Fungi incertae sedis</taxon>
        <taxon>Mucoromycota</taxon>
        <taxon>Mortierellomycotina</taxon>
        <taxon>Mortierellomycetes</taxon>
        <taxon>Mortierellales</taxon>
        <taxon>Mortierellaceae</taxon>
        <taxon>Entomortierella</taxon>
    </lineage>
</organism>
<evidence type="ECO:0000256" key="3">
    <source>
        <dbReference type="ARBA" id="ARBA00022989"/>
    </source>
</evidence>
<proteinExistence type="predicted"/>
<dbReference type="PANTHER" id="PTHR23294:SF59">
    <property type="entry name" value="UNC93-LIKE PROTEIN C922.05C"/>
    <property type="match status" value="1"/>
</dbReference>
<evidence type="ECO:0000259" key="6">
    <source>
        <dbReference type="PROSITE" id="PS50850"/>
    </source>
</evidence>
<comment type="caution">
    <text evidence="7">The sequence shown here is derived from an EMBL/GenBank/DDBJ whole genome shotgun (WGS) entry which is preliminary data.</text>
</comment>
<sequence length="459" mass="50339">MVRLNDPLTQVIILVSSGSYGLDAKDSDVGNKAGQTFSVVFAFSSLFAGALFNAFGHRILLVCGGLMYVLYIGSFLAYHHIQSMTFVYVASVFLGLGAGWLWTAQGAIMLGYPEEGDKGKYFSIFWGIFNLGAVIGNFIPVGLAWNDPDASGASDGAYIAYMAIMVVGAFLSTLLLPASKIVRKDGTNVTVVKYSSPLFEIKSILGLFADWRMLVLFPMFFASNWFYTYQFTYNTLNFTVRTRSLNSAIYWLAQIIASVLFGAFLDRHQWSRPTRARYGLILLTLILIAIWIGGIINQRTFGPRGYIIDPTTGTAVKNPADYHMIDAATSAYAGPFFLYFFFGAADAMYQGYSYWLMGALTNDPSQAGRFAGFYKFAQNIGAVLAPLVQLSTIGIAPKEGHNIMNATGRGMGEIIVCVVLVFVGIIGAIPVAFRAVKDHTVEDGDVNEKNELEHHEEKV</sequence>
<dbReference type="Pfam" id="PF07690">
    <property type="entry name" value="MFS_1"/>
    <property type="match status" value="1"/>
</dbReference>
<dbReference type="EMBL" id="JAAAID010000100">
    <property type="protein sequence ID" value="KAG0022529.1"/>
    <property type="molecule type" value="Genomic_DNA"/>
</dbReference>
<accession>A0A9P6N285</accession>
<feature type="transmembrane region" description="Helical" evidence="5">
    <location>
        <begin position="331"/>
        <end position="349"/>
    </location>
</feature>
<protein>
    <recommendedName>
        <fullName evidence="6">Major facilitator superfamily (MFS) profile domain-containing protein</fullName>
    </recommendedName>
</protein>
<gene>
    <name evidence="7" type="ORF">BGZ80_000033</name>
</gene>
<evidence type="ECO:0000256" key="2">
    <source>
        <dbReference type="ARBA" id="ARBA00022692"/>
    </source>
</evidence>
<keyword evidence="8" id="KW-1185">Reference proteome</keyword>
<evidence type="ECO:0000313" key="7">
    <source>
        <dbReference type="EMBL" id="KAG0022529.1"/>
    </source>
</evidence>
<dbReference type="Gene3D" id="1.20.1250.20">
    <property type="entry name" value="MFS general substrate transporter like domains"/>
    <property type="match status" value="2"/>
</dbReference>
<feature type="transmembrane region" description="Helical" evidence="5">
    <location>
        <begin position="59"/>
        <end position="81"/>
    </location>
</feature>
<dbReference type="Proteomes" id="UP000703661">
    <property type="component" value="Unassembled WGS sequence"/>
</dbReference>
<keyword evidence="2 5" id="KW-0812">Transmembrane</keyword>
<feature type="transmembrane region" description="Helical" evidence="5">
    <location>
        <begin position="33"/>
        <end position="52"/>
    </location>
</feature>
<name>A0A9P6N285_9FUNG</name>
<dbReference type="PROSITE" id="PS50850">
    <property type="entry name" value="MFS"/>
    <property type="match status" value="1"/>
</dbReference>
<evidence type="ECO:0000256" key="4">
    <source>
        <dbReference type="ARBA" id="ARBA00023136"/>
    </source>
</evidence>
<evidence type="ECO:0000256" key="5">
    <source>
        <dbReference type="SAM" id="Phobius"/>
    </source>
</evidence>
<keyword evidence="3 5" id="KW-1133">Transmembrane helix</keyword>
<comment type="subcellular location">
    <subcellularLocation>
        <location evidence="1">Membrane</location>
        <topology evidence="1">Multi-pass membrane protein</topology>
    </subcellularLocation>
</comment>
<feature type="transmembrane region" description="Helical" evidence="5">
    <location>
        <begin position="414"/>
        <end position="433"/>
    </location>
</feature>
<dbReference type="AlphaFoldDB" id="A0A9P6N285"/>
<feature type="transmembrane region" description="Helical" evidence="5">
    <location>
        <begin position="278"/>
        <end position="296"/>
    </location>
</feature>
<keyword evidence="4 5" id="KW-0472">Membrane</keyword>
<dbReference type="PANTHER" id="PTHR23294">
    <property type="entry name" value="ET TRANSLATION PRODUCT-RELATED"/>
    <property type="match status" value="1"/>
</dbReference>